<dbReference type="RefSeq" id="XP_016470783.1">
    <property type="nucleotide sequence ID" value="XM_016615297.1"/>
</dbReference>
<reference evidence="1" key="1">
    <citation type="submission" date="2025-08" db="UniProtKB">
        <authorList>
            <consortium name="RefSeq"/>
        </authorList>
    </citation>
    <scope>IDENTIFICATION</scope>
</reference>
<proteinExistence type="predicted"/>
<organism evidence="1">
    <name type="scientific">Nicotiana tabacum</name>
    <name type="common">Common tobacco</name>
    <dbReference type="NCBI Taxonomy" id="4097"/>
    <lineage>
        <taxon>Eukaryota</taxon>
        <taxon>Viridiplantae</taxon>
        <taxon>Streptophyta</taxon>
        <taxon>Embryophyta</taxon>
        <taxon>Tracheophyta</taxon>
        <taxon>Spermatophyta</taxon>
        <taxon>Magnoliopsida</taxon>
        <taxon>eudicotyledons</taxon>
        <taxon>Gunneridae</taxon>
        <taxon>Pentapetalae</taxon>
        <taxon>asterids</taxon>
        <taxon>lamiids</taxon>
        <taxon>Solanales</taxon>
        <taxon>Solanaceae</taxon>
        <taxon>Nicotianoideae</taxon>
        <taxon>Nicotianeae</taxon>
        <taxon>Nicotiana</taxon>
    </lineage>
</organism>
<gene>
    <name evidence="1" type="primary">LOC107793025</name>
</gene>
<dbReference type="AlphaFoldDB" id="A0A1S4A2C7"/>
<dbReference type="PaxDb" id="4097-A0A1S4A2C7"/>
<protein>
    <submittedName>
        <fullName evidence="1">Uncharacterized protein</fullName>
    </submittedName>
</protein>
<dbReference type="KEGG" id="nta:107793025"/>
<accession>A0A1S4A2C7</accession>
<name>A0A1S4A2C7_TOBAC</name>
<sequence>MLNNFNITLHCTIWLRSYCKIAYKLSSSSKHPSFDVSYLLAKHQRGGYSKRKRVAAYRGIYKFRGILFGSNPLSSGVRIRSTFESKGSLDWNSGWFYCTNHQSFYLLLQVSLIGKSRQRRQEKGYTKEDLRFYFMLLATNSNLISCKFHALYYPNFRK</sequence>
<evidence type="ECO:0000313" key="1">
    <source>
        <dbReference type="RefSeq" id="XP_016470783.1"/>
    </source>
</evidence>